<dbReference type="Pfam" id="PF13365">
    <property type="entry name" value="Trypsin_2"/>
    <property type="match status" value="1"/>
</dbReference>
<dbReference type="Proteomes" id="UP001140094">
    <property type="component" value="Unassembled WGS sequence"/>
</dbReference>
<evidence type="ECO:0000313" key="4">
    <source>
        <dbReference type="Proteomes" id="UP001140094"/>
    </source>
</evidence>
<dbReference type="OrthoDB" id="4217619at2759"/>
<name>A0A9W8HSU8_9FUNG</name>
<dbReference type="InterPro" id="IPR025926">
    <property type="entry name" value="PDZ-like_dom"/>
</dbReference>
<dbReference type="InterPro" id="IPR001478">
    <property type="entry name" value="PDZ"/>
</dbReference>
<accession>A0A9W8HSU8</accession>
<dbReference type="Gene3D" id="2.40.10.10">
    <property type="entry name" value="Trypsin-like serine proteases"/>
    <property type="match status" value="1"/>
</dbReference>
<gene>
    <name evidence="3" type="ORF">H4R20_004697</name>
</gene>
<feature type="region of interest" description="Disordered" evidence="1">
    <location>
        <begin position="1"/>
        <end position="23"/>
    </location>
</feature>
<dbReference type="SMART" id="SM00228">
    <property type="entry name" value="PDZ"/>
    <property type="match status" value="2"/>
</dbReference>
<dbReference type="InterPro" id="IPR043504">
    <property type="entry name" value="Peptidase_S1_PA_chymotrypsin"/>
</dbReference>
<reference evidence="3" key="1">
    <citation type="submission" date="2022-07" db="EMBL/GenBank/DDBJ databases">
        <title>Phylogenomic reconstructions and comparative analyses of Kickxellomycotina fungi.</title>
        <authorList>
            <person name="Reynolds N.K."/>
            <person name="Stajich J.E."/>
            <person name="Barry K."/>
            <person name="Grigoriev I.V."/>
            <person name="Crous P."/>
            <person name="Smith M.E."/>
        </authorList>
    </citation>
    <scope>NUCLEOTIDE SEQUENCE</scope>
    <source>
        <strain evidence="3">NRRL 1565</strain>
    </source>
</reference>
<keyword evidence="4" id="KW-1185">Reference proteome</keyword>
<sequence length="997" mass="109221">MTVAAPVNDAKASDSTSADNEETGYTWGTLQSRLRTSVVSICISFSLPFDTETNYSSYATGFVVDTEQGIILSNRHVMGSGPTYHKATFFDNQEVYLQPLYYDPEHDFSFFRYIPSELKNISPKAIRLAPHKARSGLEIRVIGNDSNEKMSVHQGELSQLDRNVPEYGSNNYESYNDLNTFYYQASTSSKGGSSGSPVVDIEGDAVAINCGGNFQSSSNFFLPLERVLYAFDYILRKEIPSRGTLQVVFKHVTHVQAERLGLSEEVAAEEGVATKDTTGVLTVNKVLVDGPADGLLLVGDIVVRANGTLVPGFADLFKIIDASVGDKVDLRVFSKGAFKTVSVAVQDLYSITPSAMLQIGNTYLHNLSFQQAARWSAPVYGVKICKSLGGFFPSHELRGRYVIHAINNTPTPNLEALMDVLRDVRRGEPIVVLVKDHEDPRDEAVFVTHCPPVGPSNVLYTRSIHTGFWSTKPYDGLAASVNPLISAVQASLPSKAEIEADSAKSAVNGIATKDIVGDIQESTVFIEANPICPADGQYYPVQRGSGLVVDKRRGLILCSARLVGNPTCNISVTFAGMVRVRATLAYIHPLYPVAFVKYDPALIVNSAAGNNIPDLDLHLARDVDGTGRLATGNLVTVVTGTVSGGLEINTAAVSGRKLLSTSPCTACYNQRFFNTEVFMLSPALTEIENEIGIVCNADGRICGLWLRLLHCSHSSNNKKHVGLDISLVLPTLEQLQTNDIVPDFVRVLDVEFSHQSLATAKALGVSESHVQSIIQSAPTVRNVLKVCKILRIRPADTVSLEVGDVVLSVNGHTVNHIDNLACFYNCDSVELTIIRRREVLTLTVPTLPIRSFNTRRIIHWAGMFLQEPYQTVLQQAMRPASQVYNFMFISGGPIVVESYNSNMFICEIGEHSIQTLDDVAEAARNLKSKKLAEFNKQVANGLPLHSGEMPGCDVRIHVVLLNGEDVVRSIRTNDQYFPAWQLSRGPRIDDNWVWEEL</sequence>
<dbReference type="Pfam" id="PF12812">
    <property type="entry name" value="PDZ_1"/>
    <property type="match status" value="1"/>
</dbReference>
<evidence type="ECO:0000313" key="3">
    <source>
        <dbReference type="EMBL" id="KAJ2798778.1"/>
    </source>
</evidence>
<dbReference type="Gene3D" id="2.30.42.10">
    <property type="match status" value="2"/>
</dbReference>
<evidence type="ECO:0000256" key="1">
    <source>
        <dbReference type="SAM" id="MobiDB-lite"/>
    </source>
</evidence>
<proteinExistence type="predicted"/>
<dbReference type="SUPFAM" id="SSF50156">
    <property type="entry name" value="PDZ domain-like"/>
    <property type="match status" value="2"/>
</dbReference>
<dbReference type="PANTHER" id="PTHR46366:SF1">
    <property type="entry name" value="PDZ DOMAIN-CONTAINING PROTEIN C1685.05"/>
    <property type="match status" value="1"/>
</dbReference>
<dbReference type="InterPro" id="IPR036034">
    <property type="entry name" value="PDZ_sf"/>
</dbReference>
<protein>
    <recommendedName>
        <fullName evidence="2">PDZ domain-containing protein</fullName>
    </recommendedName>
</protein>
<dbReference type="Gene3D" id="2.40.10.120">
    <property type="match status" value="1"/>
</dbReference>
<feature type="domain" description="PDZ" evidence="2">
    <location>
        <begin position="268"/>
        <end position="336"/>
    </location>
</feature>
<comment type="caution">
    <text evidence="3">The sequence shown here is derived from an EMBL/GenBank/DDBJ whole genome shotgun (WGS) entry which is preliminary data.</text>
</comment>
<dbReference type="AlphaFoldDB" id="A0A9W8HSU8"/>
<dbReference type="SUPFAM" id="SSF50494">
    <property type="entry name" value="Trypsin-like serine proteases"/>
    <property type="match status" value="2"/>
</dbReference>
<evidence type="ECO:0000259" key="2">
    <source>
        <dbReference type="SMART" id="SM00228"/>
    </source>
</evidence>
<dbReference type="PANTHER" id="PTHR46366">
    <property type="entry name" value="PRO-APOPTOTIC SERINE PROTEASE NMA111"/>
    <property type="match status" value="1"/>
</dbReference>
<feature type="domain" description="PDZ" evidence="2">
    <location>
        <begin position="761"/>
        <end position="837"/>
    </location>
</feature>
<organism evidence="3 4">
    <name type="scientific">Coemansia guatemalensis</name>
    <dbReference type="NCBI Taxonomy" id="2761395"/>
    <lineage>
        <taxon>Eukaryota</taxon>
        <taxon>Fungi</taxon>
        <taxon>Fungi incertae sedis</taxon>
        <taxon>Zoopagomycota</taxon>
        <taxon>Kickxellomycotina</taxon>
        <taxon>Kickxellomycetes</taxon>
        <taxon>Kickxellales</taxon>
        <taxon>Kickxellaceae</taxon>
        <taxon>Coemansia</taxon>
    </lineage>
</organism>
<dbReference type="EMBL" id="JANBUO010001322">
    <property type="protein sequence ID" value="KAJ2798778.1"/>
    <property type="molecule type" value="Genomic_DNA"/>
</dbReference>
<dbReference type="InterPro" id="IPR009003">
    <property type="entry name" value="Peptidase_S1_PA"/>
</dbReference>